<accession>A0A9N7VRJ3</accession>
<protein>
    <submittedName>
        <fullName evidence="2">Uncharacterized protein</fullName>
    </submittedName>
</protein>
<keyword evidence="3" id="KW-1185">Reference proteome</keyword>
<reference evidence="2" key="1">
    <citation type="submission" date="2020-03" db="EMBL/GenBank/DDBJ databases">
        <authorList>
            <person name="Weist P."/>
        </authorList>
    </citation>
    <scope>NUCLEOTIDE SEQUENCE</scope>
</reference>
<name>A0A9N7VRJ3_PLEPL</name>
<comment type="caution">
    <text evidence="2">The sequence shown here is derived from an EMBL/GenBank/DDBJ whole genome shotgun (WGS) entry which is preliminary data.</text>
</comment>
<evidence type="ECO:0000256" key="1">
    <source>
        <dbReference type="SAM" id="MobiDB-lite"/>
    </source>
</evidence>
<proteinExistence type="predicted"/>
<evidence type="ECO:0000313" key="3">
    <source>
        <dbReference type="Proteomes" id="UP001153269"/>
    </source>
</evidence>
<gene>
    <name evidence="2" type="ORF">PLEPLA_LOCUS43649</name>
</gene>
<dbReference type="AlphaFoldDB" id="A0A9N7VRJ3"/>
<evidence type="ECO:0000313" key="2">
    <source>
        <dbReference type="EMBL" id="CAB1455868.1"/>
    </source>
</evidence>
<dbReference type="EMBL" id="CADEAL010004274">
    <property type="protein sequence ID" value="CAB1455868.1"/>
    <property type="molecule type" value="Genomic_DNA"/>
</dbReference>
<organism evidence="2 3">
    <name type="scientific">Pleuronectes platessa</name>
    <name type="common">European plaice</name>
    <dbReference type="NCBI Taxonomy" id="8262"/>
    <lineage>
        <taxon>Eukaryota</taxon>
        <taxon>Metazoa</taxon>
        <taxon>Chordata</taxon>
        <taxon>Craniata</taxon>
        <taxon>Vertebrata</taxon>
        <taxon>Euteleostomi</taxon>
        <taxon>Actinopterygii</taxon>
        <taxon>Neopterygii</taxon>
        <taxon>Teleostei</taxon>
        <taxon>Neoteleostei</taxon>
        <taxon>Acanthomorphata</taxon>
        <taxon>Carangaria</taxon>
        <taxon>Pleuronectiformes</taxon>
        <taxon>Pleuronectoidei</taxon>
        <taxon>Pleuronectidae</taxon>
        <taxon>Pleuronectes</taxon>
    </lineage>
</organism>
<sequence>MLCHLPFPFERRLSDSVWVRLRCGFDRSGPVTCLCVKKPVGDRKPSVTADRKHKTSDRTSGLGDWTQRLRLLTQPHGHFRLVFMKVCYQLPILRHRDVIEWSLFSAYGHCSLNKSTEFHLEQI</sequence>
<dbReference type="Proteomes" id="UP001153269">
    <property type="component" value="Unassembled WGS sequence"/>
</dbReference>
<feature type="region of interest" description="Disordered" evidence="1">
    <location>
        <begin position="41"/>
        <end position="60"/>
    </location>
</feature>